<accession>A0A388MD20</accession>
<reference evidence="5 6" key="1">
    <citation type="journal article" date="2018" name="Cell">
        <title>The Chara Genome: Secondary Complexity and Implications for Plant Terrestrialization.</title>
        <authorList>
            <person name="Nishiyama T."/>
            <person name="Sakayama H."/>
            <person name="Vries J.D."/>
            <person name="Buschmann H."/>
            <person name="Saint-Marcoux D."/>
            <person name="Ullrich K.K."/>
            <person name="Haas F.B."/>
            <person name="Vanderstraeten L."/>
            <person name="Becker D."/>
            <person name="Lang D."/>
            <person name="Vosolsobe S."/>
            <person name="Rombauts S."/>
            <person name="Wilhelmsson P.K.I."/>
            <person name="Janitza P."/>
            <person name="Kern R."/>
            <person name="Heyl A."/>
            <person name="Rumpler F."/>
            <person name="Villalobos L.I.A.C."/>
            <person name="Clay J.M."/>
            <person name="Skokan R."/>
            <person name="Toyoda A."/>
            <person name="Suzuki Y."/>
            <person name="Kagoshima H."/>
            <person name="Schijlen E."/>
            <person name="Tajeshwar N."/>
            <person name="Catarino B."/>
            <person name="Hetherington A.J."/>
            <person name="Saltykova A."/>
            <person name="Bonnot C."/>
            <person name="Breuninger H."/>
            <person name="Symeonidi A."/>
            <person name="Radhakrishnan G.V."/>
            <person name="Van Nieuwerburgh F."/>
            <person name="Deforce D."/>
            <person name="Chang C."/>
            <person name="Karol K.G."/>
            <person name="Hedrich R."/>
            <person name="Ulvskov P."/>
            <person name="Glockner G."/>
            <person name="Delwiche C.F."/>
            <person name="Petrasek J."/>
            <person name="Van de Peer Y."/>
            <person name="Friml J."/>
            <person name="Beilby M."/>
            <person name="Dolan L."/>
            <person name="Kohara Y."/>
            <person name="Sugano S."/>
            <person name="Fujiyama A."/>
            <person name="Delaux P.-M."/>
            <person name="Quint M."/>
            <person name="TheiBen G."/>
            <person name="Hagemann M."/>
            <person name="Harholt J."/>
            <person name="Dunand C."/>
            <person name="Zachgo S."/>
            <person name="Langdale J."/>
            <person name="Maumus F."/>
            <person name="Straeten D.V.D."/>
            <person name="Gould S.B."/>
            <person name="Rensing S.A."/>
        </authorList>
    </citation>
    <scope>NUCLEOTIDE SEQUENCE [LARGE SCALE GENOMIC DNA]</scope>
    <source>
        <strain evidence="5 6">S276</strain>
    </source>
</reference>
<dbReference type="GO" id="GO:1902275">
    <property type="term" value="P:regulation of chromatin organization"/>
    <property type="evidence" value="ECO:0007669"/>
    <property type="project" value="EnsemblPlants"/>
</dbReference>
<evidence type="ECO:0000313" key="5">
    <source>
        <dbReference type="EMBL" id="GBG92461.1"/>
    </source>
</evidence>
<organism evidence="5 6">
    <name type="scientific">Chara braunii</name>
    <name type="common">Braun's stonewort</name>
    <dbReference type="NCBI Taxonomy" id="69332"/>
    <lineage>
        <taxon>Eukaryota</taxon>
        <taxon>Viridiplantae</taxon>
        <taxon>Streptophyta</taxon>
        <taxon>Charophyceae</taxon>
        <taxon>Charales</taxon>
        <taxon>Characeae</taxon>
        <taxon>Chara</taxon>
    </lineage>
</organism>
<evidence type="ECO:0000256" key="4">
    <source>
        <dbReference type="SAM" id="MobiDB-lite"/>
    </source>
</evidence>
<feature type="compositionally biased region" description="Low complexity" evidence="4">
    <location>
        <begin position="302"/>
        <end position="314"/>
    </location>
</feature>
<dbReference type="GO" id="GO:0005737">
    <property type="term" value="C:cytoplasm"/>
    <property type="evidence" value="ECO:0007669"/>
    <property type="project" value="UniProtKB-SubCell"/>
</dbReference>
<dbReference type="GO" id="GO:0006338">
    <property type="term" value="P:chromatin remodeling"/>
    <property type="evidence" value="ECO:0007669"/>
    <property type="project" value="EnsemblPlants"/>
</dbReference>
<name>A0A388MD20_CHABU</name>
<dbReference type="InterPro" id="IPR004000">
    <property type="entry name" value="Actin"/>
</dbReference>
<gene>
    <name evidence="5" type="ORF">CBR_g55542</name>
</gene>
<dbReference type="Pfam" id="PF00022">
    <property type="entry name" value="Actin"/>
    <property type="match status" value="1"/>
</dbReference>
<dbReference type="SUPFAM" id="SSF53067">
    <property type="entry name" value="Actin-like ATPase domain"/>
    <property type="match status" value="2"/>
</dbReference>
<feature type="region of interest" description="Disordered" evidence="4">
    <location>
        <begin position="280"/>
        <end position="365"/>
    </location>
</feature>
<dbReference type="GO" id="GO:0009845">
    <property type="term" value="P:seed germination"/>
    <property type="evidence" value="ECO:0007669"/>
    <property type="project" value="EnsemblPlants"/>
</dbReference>
<dbReference type="AlphaFoldDB" id="A0A388MD20"/>
<dbReference type="GO" id="GO:0051301">
    <property type="term" value="P:cell division"/>
    <property type="evidence" value="ECO:0007669"/>
    <property type="project" value="EnsemblPlants"/>
</dbReference>
<dbReference type="STRING" id="69332.A0A388MD20"/>
<dbReference type="Gene3D" id="3.30.420.40">
    <property type="match status" value="3"/>
</dbReference>
<dbReference type="CDD" id="cd10210">
    <property type="entry name" value="ASKHA_NBD_Arp6"/>
    <property type="match status" value="1"/>
</dbReference>
<keyword evidence="6" id="KW-1185">Reference proteome</keyword>
<dbReference type="Gene3D" id="3.90.640.10">
    <property type="entry name" value="Actin, Chain A, domain 4"/>
    <property type="match status" value="2"/>
</dbReference>
<dbReference type="OrthoDB" id="6220758at2759"/>
<evidence type="ECO:0000256" key="1">
    <source>
        <dbReference type="ARBA" id="ARBA00004496"/>
    </source>
</evidence>
<evidence type="ECO:0000256" key="2">
    <source>
        <dbReference type="ARBA" id="ARBA00005665"/>
    </source>
</evidence>
<sequence length="626" mass="68483">MVVKGGGRVVVLDNGGGSCKVGFAGERNPVKVIPNFVSRAKNAAGRKLFIADQVEGCDEVQGLAIRRPFDRGYLVNWEVQKDIWEHAFKNILKVRPADCVGLVLTEPLFNLQSMQATMDEVVFEEYGFPSYCAVVGPSLAHAAFANDKPDSLLARTSCSLVVDIGFSFTHSVPICGSVPILHAVRRINLGGKVLTNYLKELVSYRAWNVMDETYIMEDVKEKLCFVSGNLLSDLEEARKPTSYLRCEYVLPDGLKHKRGFVKNPQSAAIAFERLRRGQQRGVDRVGRDSLKVEEDGNGMPASGGAARAGRTASGAGVGLSTAAEGGASGSRAGRMTEADGKPFSSPSLPHYQQQQQVDGRRSVGGGGGMTLGCAAGSDLSEEQSLKLTNERFLVPEALFRPIDIGINQAGLAECIVTSVEATPPELHPLLYANVLLVGGCSLFPGFVERLDMELRALVPDDFELNIFLPDDPILELKMFKLPCPRSFRSRGNEVESSKPIFHKISQRLTRTRWRAQAVTHKMDNRSAAHVSRLSSSFSSVQHVRVDDRNNEEGELHSAQNTLPWAEGYRLSTCGGLSLQNTLLCRGLSLQNSSHFPFVFFLLICSAHAEGYRFRTPCLGQSCRGRM</sequence>
<protein>
    <recommendedName>
        <fullName evidence="7">Actin-related protein 6</fullName>
    </recommendedName>
</protein>
<evidence type="ECO:0000256" key="3">
    <source>
        <dbReference type="ARBA" id="ARBA00022490"/>
    </source>
</evidence>
<dbReference type="Proteomes" id="UP000265515">
    <property type="component" value="Unassembled WGS sequence"/>
</dbReference>
<comment type="subcellular location">
    <subcellularLocation>
        <location evidence="1">Cytoplasm</location>
    </subcellularLocation>
</comment>
<dbReference type="SMART" id="SM00268">
    <property type="entry name" value="ACTIN"/>
    <property type="match status" value="1"/>
</dbReference>
<feature type="compositionally biased region" description="Basic and acidic residues" evidence="4">
    <location>
        <begin position="281"/>
        <end position="294"/>
    </location>
</feature>
<proteinExistence type="inferred from homology"/>
<feature type="compositionally biased region" description="Low complexity" evidence="4">
    <location>
        <begin position="322"/>
        <end position="333"/>
    </location>
</feature>
<dbReference type="GO" id="GO:0006355">
    <property type="term" value="P:regulation of DNA-templated transcription"/>
    <property type="evidence" value="ECO:0007669"/>
    <property type="project" value="EnsemblPlants"/>
</dbReference>
<dbReference type="PANTHER" id="PTHR11937">
    <property type="entry name" value="ACTIN"/>
    <property type="match status" value="1"/>
</dbReference>
<evidence type="ECO:0000313" key="6">
    <source>
        <dbReference type="Proteomes" id="UP000265515"/>
    </source>
</evidence>
<dbReference type="GO" id="GO:0006970">
    <property type="term" value="P:response to osmotic stress"/>
    <property type="evidence" value="ECO:0007669"/>
    <property type="project" value="EnsemblPlants"/>
</dbReference>
<evidence type="ECO:0008006" key="7">
    <source>
        <dbReference type="Google" id="ProtNLM"/>
    </source>
</evidence>
<comment type="similarity">
    <text evidence="2">Belongs to the actin family. ARP6 subfamily.</text>
</comment>
<dbReference type="GO" id="GO:1904159">
    <property type="term" value="P:megasporocyte differentiation"/>
    <property type="evidence" value="ECO:0007669"/>
    <property type="project" value="EnsemblPlants"/>
</dbReference>
<dbReference type="InterPro" id="IPR043129">
    <property type="entry name" value="ATPase_NBD"/>
</dbReference>
<dbReference type="GO" id="GO:0009266">
    <property type="term" value="P:response to temperature stimulus"/>
    <property type="evidence" value="ECO:0007669"/>
    <property type="project" value="EnsemblPlants"/>
</dbReference>
<comment type="caution">
    <text evidence="5">The sequence shown here is derived from an EMBL/GenBank/DDBJ whole genome shotgun (WGS) entry which is preliminary data.</text>
</comment>
<dbReference type="GO" id="GO:0000812">
    <property type="term" value="C:Swr1 complex"/>
    <property type="evidence" value="ECO:0007669"/>
    <property type="project" value="EnsemblPlants"/>
</dbReference>
<dbReference type="Gene3D" id="2.30.36.70">
    <property type="entry name" value="Actin, Chain A, domain 2"/>
    <property type="match status" value="1"/>
</dbReference>
<keyword evidence="3" id="KW-0963">Cytoplasm</keyword>
<dbReference type="FunFam" id="3.90.640.10:FF:000014">
    <property type="entry name" value="Putative actin-related protein 6"/>
    <property type="match status" value="1"/>
</dbReference>
<dbReference type="Gramene" id="GBG92461">
    <property type="protein sequence ID" value="GBG92461"/>
    <property type="gene ID" value="CBR_g55542"/>
</dbReference>
<dbReference type="EMBL" id="BFEA01001063">
    <property type="protein sequence ID" value="GBG92461.1"/>
    <property type="molecule type" value="Genomic_DNA"/>
</dbReference>